<organism evidence="1 2">
    <name type="scientific">Dreissena polymorpha</name>
    <name type="common">Zebra mussel</name>
    <name type="synonym">Mytilus polymorpha</name>
    <dbReference type="NCBI Taxonomy" id="45954"/>
    <lineage>
        <taxon>Eukaryota</taxon>
        <taxon>Metazoa</taxon>
        <taxon>Spiralia</taxon>
        <taxon>Lophotrochozoa</taxon>
        <taxon>Mollusca</taxon>
        <taxon>Bivalvia</taxon>
        <taxon>Autobranchia</taxon>
        <taxon>Heteroconchia</taxon>
        <taxon>Euheterodonta</taxon>
        <taxon>Imparidentia</taxon>
        <taxon>Neoheterodontei</taxon>
        <taxon>Myida</taxon>
        <taxon>Dreissenoidea</taxon>
        <taxon>Dreissenidae</taxon>
        <taxon>Dreissena</taxon>
    </lineage>
</organism>
<comment type="caution">
    <text evidence="1">The sequence shown here is derived from an EMBL/GenBank/DDBJ whole genome shotgun (WGS) entry which is preliminary data.</text>
</comment>
<proteinExistence type="predicted"/>
<sequence>MIDLCLLRTEEESQESAELEPGLVDTPDLADLRRFSLNTQDSGIFANAPIKCGSFEIEQDPIDMRNKVWTEPNRLCLFYPIDRYGFCYN</sequence>
<dbReference type="EMBL" id="JAIWYP010000008">
    <property type="protein sequence ID" value="KAH3781581.1"/>
    <property type="molecule type" value="Genomic_DNA"/>
</dbReference>
<name>A0A9D4IMV6_DREPO</name>
<dbReference type="Proteomes" id="UP000828390">
    <property type="component" value="Unassembled WGS sequence"/>
</dbReference>
<reference evidence="1" key="2">
    <citation type="submission" date="2020-11" db="EMBL/GenBank/DDBJ databases">
        <authorList>
            <person name="McCartney M.A."/>
            <person name="Auch B."/>
            <person name="Kono T."/>
            <person name="Mallez S."/>
            <person name="Becker A."/>
            <person name="Gohl D.M."/>
            <person name="Silverstein K.A.T."/>
            <person name="Koren S."/>
            <person name="Bechman K.B."/>
            <person name="Herman A."/>
            <person name="Abrahante J.E."/>
            <person name="Garbe J."/>
        </authorList>
    </citation>
    <scope>NUCLEOTIDE SEQUENCE</scope>
    <source>
        <strain evidence="1">Duluth1</strain>
        <tissue evidence="1">Whole animal</tissue>
    </source>
</reference>
<reference evidence="1" key="1">
    <citation type="journal article" date="2019" name="bioRxiv">
        <title>The Genome of the Zebra Mussel, Dreissena polymorpha: A Resource for Invasive Species Research.</title>
        <authorList>
            <person name="McCartney M.A."/>
            <person name="Auch B."/>
            <person name="Kono T."/>
            <person name="Mallez S."/>
            <person name="Zhang Y."/>
            <person name="Obille A."/>
            <person name="Becker A."/>
            <person name="Abrahante J.E."/>
            <person name="Garbe J."/>
            <person name="Badalamenti J.P."/>
            <person name="Herman A."/>
            <person name="Mangelson H."/>
            <person name="Liachko I."/>
            <person name="Sullivan S."/>
            <person name="Sone E.D."/>
            <person name="Koren S."/>
            <person name="Silverstein K.A.T."/>
            <person name="Beckman K.B."/>
            <person name="Gohl D.M."/>
        </authorList>
    </citation>
    <scope>NUCLEOTIDE SEQUENCE</scope>
    <source>
        <strain evidence="1">Duluth1</strain>
        <tissue evidence="1">Whole animal</tissue>
    </source>
</reference>
<keyword evidence="2" id="KW-1185">Reference proteome</keyword>
<evidence type="ECO:0000313" key="2">
    <source>
        <dbReference type="Proteomes" id="UP000828390"/>
    </source>
</evidence>
<evidence type="ECO:0000313" key="1">
    <source>
        <dbReference type="EMBL" id="KAH3781581.1"/>
    </source>
</evidence>
<dbReference type="AlphaFoldDB" id="A0A9D4IMV6"/>
<protein>
    <submittedName>
        <fullName evidence="1">Uncharacterized protein</fullName>
    </submittedName>
</protein>
<accession>A0A9D4IMV6</accession>
<gene>
    <name evidence="1" type="ORF">DPMN_159480</name>
</gene>